<feature type="transmembrane region" description="Helical" evidence="1">
    <location>
        <begin position="30"/>
        <end position="52"/>
    </location>
</feature>
<keyword evidence="4" id="KW-1185">Reference proteome</keyword>
<dbReference type="Pfam" id="PF07539">
    <property type="entry name" value="UTP20_N"/>
    <property type="match status" value="1"/>
</dbReference>
<keyword evidence="1" id="KW-0812">Transmembrane</keyword>
<dbReference type="PANTHER" id="PTHR32116">
    <property type="entry name" value="GALACTURONOSYLTRANSFERASE 4-RELATED"/>
    <property type="match status" value="1"/>
</dbReference>
<name>A0AA38ZAB4_VITRO</name>
<dbReference type="PANTHER" id="PTHR32116:SF27">
    <property type="entry name" value="GALACTURONOSYLTRANSFERASE 13-RELATED"/>
    <property type="match status" value="1"/>
</dbReference>
<gene>
    <name evidence="3" type="ORF">PVL29_017385</name>
</gene>
<comment type="caution">
    <text evidence="3">The sequence shown here is derived from an EMBL/GenBank/DDBJ whole genome shotgun (WGS) entry which is preliminary data.</text>
</comment>
<evidence type="ECO:0000313" key="3">
    <source>
        <dbReference type="EMBL" id="KAJ9685335.1"/>
    </source>
</evidence>
<proteinExistence type="predicted"/>
<evidence type="ECO:0000259" key="2">
    <source>
        <dbReference type="Pfam" id="PF07539"/>
    </source>
</evidence>
<feature type="domain" description="U3 small nucleolar RNA-associated protein 20 N-terminal" evidence="2">
    <location>
        <begin position="59"/>
        <end position="135"/>
    </location>
</feature>
<dbReference type="EMBL" id="JARBHA010000013">
    <property type="protein sequence ID" value="KAJ9685335.1"/>
    <property type="molecule type" value="Genomic_DNA"/>
</dbReference>
<dbReference type="InterPro" id="IPR011430">
    <property type="entry name" value="UTP20_N"/>
</dbReference>
<dbReference type="AlphaFoldDB" id="A0AA38ZAB4"/>
<keyword evidence="1" id="KW-0472">Membrane</keyword>
<protein>
    <recommendedName>
        <fullName evidence="2">U3 small nucleolar RNA-associated protein 20 N-terminal domain-containing protein</fullName>
    </recommendedName>
</protein>
<dbReference type="Proteomes" id="UP001168098">
    <property type="component" value="Unassembled WGS sequence"/>
</dbReference>
<evidence type="ECO:0000313" key="4">
    <source>
        <dbReference type="Proteomes" id="UP001168098"/>
    </source>
</evidence>
<keyword evidence="1" id="KW-1133">Transmembrane helix</keyword>
<reference evidence="3 4" key="1">
    <citation type="journal article" date="2023" name="BMC Biotechnol.">
        <title>Vitis rotundifolia cv Carlos genome sequencing.</title>
        <authorList>
            <person name="Huff M."/>
            <person name="Hulse-Kemp A."/>
            <person name="Scheffler B."/>
            <person name="Youngblood R."/>
            <person name="Simpson S."/>
            <person name="Babiker E."/>
            <person name="Staton M."/>
        </authorList>
    </citation>
    <scope>NUCLEOTIDE SEQUENCE [LARGE SCALE GENOMIC DNA]</scope>
    <source>
        <tissue evidence="3">Leaf</tissue>
    </source>
</reference>
<evidence type="ECO:0000256" key="1">
    <source>
        <dbReference type="SAM" id="Phobius"/>
    </source>
</evidence>
<dbReference type="InterPro" id="IPR029993">
    <property type="entry name" value="GAUT"/>
</dbReference>
<sequence>MHVWKLCQLFEILHQFQGVKLLQKFRMLFLLFKFLLDWICVWPFVIFLVFLLKPAFRYSVANLISELNATSVMEMGGLDYDTIVHAFGKISMEFFYTVPENQALVILSRCIYDMSSNELILRHSAYRLLVSFVEISVPILKLEVKSDHEMSEAMVTSIADGYWTEACIQRMINKFLLKLAGSHPDSSGRFSTNANYVGNNDDERVGQCNKVKKGRQLCHNNEIEIPNSKELPDVLKVLDTFSQFVSEMKDEQHDAKLPSLESLPLLSDNSYHHMIASTDNILAALVAVNSAVQSSLQPEKIVFHVITDKKTYAGAHSWFALNPVSPANVEVKGVHHFDWLTRESVPVLEAVESHNGIWSYFLGNHVAEANLGENCSIHFGY</sequence>
<organism evidence="3 4">
    <name type="scientific">Vitis rotundifolia</name>
    <name type="common">Muscadine grape</name>
    <dbReference type="NCBI Taxonomy" id="103349"/>
    <lineage>
        <taxon>Eukaryota</taxon>
        <taxon>Viridiplantae</taxon>
        <taxon>Streptophyta</taxon>
        <taxon>Embryophyta</taxon>
        <taxon>Tracheophyta</taxon>
        <taxon>Spermatophyta</taxon>
        <taxon>Magnoliopsida</taxon>
        <taxon>eudicotyledons</taxon>
        <taxon>Gunneridae</taxon>
        <taxon>Pentapetalae</taxon>
        <taxon>rosids</taxon>
        <taxon>Vitales</taxon>
        <taxon>Vitaceae</taxon>
        <taxon>Viteae</taxon>
        <taxon>Vitis</taxon>
    </lineage>
</organism>
<accession>A0AA38ZAB4</accession>
<dbReference type="GO" id="GO:0047262">
    <property type="term" value="F:polygalacturonate 4-alpha-galacturonosyltransferase activity"/>
    <property type="evidence" value="ECO:0007669"/>
    <property type="project" value="InterPro"/>
</dbReference>